<proteinExistence type="predicted"/>
<dbReference type="InterPro" id="IPR020288">
    <property type="entry name" value="Sheath_initiator"/>
</dbReference>
<dbReference type="SUPFAM" id="SSF160719">
    <property type="entry name" value="gpW/gp25-like"/>
    <property type="match status" value="1"/>
</dbReference>
<dbReference type="eggNOG" id="COG4381">
    <property type="taxonomic scope" value="Bacteria"/>
</dbReference>
<name>A0A081C215_VECG1</name>
<dbReference type="Proteomes" id="UP000030661">
    <property type="component" value="Unassembled WGS sequence"/>
</dbReference>
<dbReference type="AlphaFoldDB" id="A0A081C215"/>
<dbReference type="STRING" id="1499967.U27_05594"/>
<gene>
    <name evidence="1" type="ORF">U27_05594</name>
</gene>
<dbReference type="HOGENOM" id="CLU_1739628_0_0_0"/>
<keyword evidence="2" id="KW-1185">Reference proteome</keyword>
<sequence length="153" mass="17329">MAEDRQLLTDIRLVLRHSELRPVYEVDIDRRRVATSPGLLMDMGVVSGRDNLSQAIILRLLTPRGELSALGHPEYGSRLHELIGERNTDTKRSLIKLYILESLQMEPRIEKVVEITVEPAEGKRDRVNVLLRVKPVGKTGTVTIGPFILELEQ</sequence>
<evidence type="ECO:0000313" key="1">
    <source>
        <dbReference type="EMBL" id="GAK58620.1"/>
    </source>
</evidence>
<dbReference type="EMBL" id="DF820468">
    <property type="protein sequence ID" value="GAK58620.1"/>
    <property type="molecule type" value="Genomic_DNA"/>
</dbReference>
<accession>A0A081C215</accession>
<protein>
    <submittedName>
        <fullName evidence="1">Conserved domain protein</fullName>
    </submittedName>
</protein>
<evidence type="ECO:0000313" key="2">
    <source>
        <dbReference type="Proteomes" id="UP000030661"/>
    </source>
</evidence>
<reference evidence="1" key="1">
    <citation type="journal article" date="2015" name="PeerJ">
        <title>First genomic representation of candidate bacterial phylum KSB3 points to enhanced environmental sensing as a trigger of wastewater bulking.</title>
        <authorList>
            <person name="Sekiguchi Y."/>
            <person name="Ohashi A."/>
            <person name="Parks D.H."/>
            <person name="Yamauchi T."/>
            <person name="Tyson G.W."/>
            <person name="Hugenholtz P."/>
        </authorList>
    </citation>
    <scope>NUCLEOTIDE SEQUENCE [LARGE SCALE GENOMIC DNA]</scope>
</reference>
<dbReference type="Gene3D" id="3.10.450.40">
    <property type="match status" value="1"/>
</dbReference>
<dbReference type="Pfam" id="PF10934">
    <property type="entry name" value="Sheath_initiator"/>
    <property type="match status" value="1"/>
</dbReference>
<organism evidence="1">
    <name type="scientific">Vecturithrix granuli</name>
    <dbReference type="NCBI Taxonomy" id="1499967"/>
    <lineage>
        <taxon>Bacteria</taxon>
        <taxon>Candidatus Moduliflexota</taxon>
        <taxon>Candidatus Vecturitrichia</taxon>
        <taxon>Candidatus Vecturitrichales</taxon>
        <taxon>Candidatus Vecturitrichaceae</taxon>
        <taxon>Candidatus Vecturithrix</taxon>
    </lineage>
</organism>